<organism evidence="1 2">
    <name type="scientific">Xenotaenia resolanae</name>
    <dbReference type="NCBI Taxonomy" id="208358"/>
    <lineage>
        <taxon>Eukaryota</taxon>
        <taxon>Metazoa</taxon>
        <taxon>Chordata</taxon>
        <taxon>Craniata</taxon>
        <taxon>Vertebrata</taxon>
        <taxon>Euteleostomi</taxon>
        <taxon>Actinopterygii</taxon>
        <taxon>Neopterygii</taxon>
        <taxon>Teleostei</taxon>
        <taxon>Neoteleostei</taxon>
        <taxon>Acanthomorphata</taxon>
        <taxon>Ovalentaria</taxon>
        <taxon>Atherinomorphae</taxon>
        <taxon>Cyprinodontiformes</taxon>
        <taxon>Goodeidae</taxon>
        <taxon>Xenotaenia</taxon>
    </lineage>
</organism>
<gene>
    <name evidence="1" type="ORF">XENORESO_000279</name>
</gene>
<name>A0ABV0X470_9TELE</name>
<dbReference type="EMBL" id="JAHRIM010090184">
    <property type="protein sequence ID" value="MEQ2276630.1"/>
    <property type="molecule type" value="Genomic_DNA"/>
</dbReference>
<comment type="caution">
    <text evidence="1">The sequence shown here is derived from an EMBL/GenBank/DDBJ whole genome shotgun (WGS) entry which is preliminary data.</text>
</comment>
<protein>
    <submittedName>
        <fullName evidence="1">Uncharacterized protein</fullName>
    </submittedName>
</protein>
<keyword evidence="2" id="KW-1185">Reference proteome</keyword>
<proteinExistence type="predicted"/>
<evidence type="ECO:0000313" key="2">
    <source>
        <dbReference type="Proteomes" id="UP001444071"/>
    </source>
</evidence>
<sequence>MFPSASIQNEKKLYFFCGTNAATIMLQAQQHTLLLFLRYRMRKHEEITIPPSFINKGGNLHVDMGHTCAVTSVCHNQNNMIRTSGLTIGITLPLQFHSN</sequence>
<reference evidence="1 2" key="1">
    <citation type="submission" date="2021-06" db="EMBL/GenBank/DDBJ databases">
        <authorList>
            <person name="Palmer J.M."/>
        </authorList>
    </citation>
    <scope>NUCLEOTIDE SEQUENCE [LARGE SCALE GENOMIC DNA]</scope>
    <source>
        <strain evidence="1 2">XR_2019</strain>
        <tissue evidence="1">Muscle</tissue>
    </source>
</reference>
<evidence type="ECO:0000313" key="1">
    <source>
        <dbReference type="EMBL" id="MEQ2276630.1"/>
    </source>
</evidence>
<accession>A0ABV0X470</accession>
<dbReference type="Proteomes" id="UP001444071">
    <property type="component" value="Unassembled WGS sequence"/>
</dbReference>